<keyword evidence="2" id="KW-0732">Signal</keyword>
<organism evidence="4 5">
    <name type="scientific">candidate division TA06 bacterium</name>
    <dbReference type="NCBI Taxonomy" id="2250710"/>
    <lineage>
        <taxon>Bacteria</taxon>
        <taxon>Bacteria division TA06</taxon>
    </lineage>
</organism>
<dbReference type="InterPro" id="IPR013229">
    <property type="entry name" value="PEGA"/>
</dbReference>
<dbReference type="EMBL" id="JACQXR010000056">
    <property type="protein sequence ID" value="MBI4726521.1"/>
    <property type="molecule type" value="Genomic_DNA"/>
</dbReference>
<feature type="domain" description="PEGA" evidence="3">
    <location>
        <begin position="244"/>
        <end position="315"/>
    </location>
</feature>
<feature type="non-terminal residue" evidence="4">
    <location>
        <position position="449"/>
    </location>
</feature>
<sequence>MRKFAIFAVLAALVYTAAARGQKVGVAVLDLEPQGVAVSTAAVISEFVRGEFRNSERIDLIEKNKMEALLKQKAFEQTGCTESKCAAEAGTILNVDKMIIGTLGKLGQKFVLTLRVVDVKTARIEYQDREEKIVAEEDLNNLVPPLVARILPKIKLTGLGQALSQEQSPAAETGGLKVYSAPAGANIFVDGTDWGQTPRLVSPLEAGERSVLLTLDGYRNAERQVKVARGITASMNVTLEKVYGSIKVTSSPPGAGVYMDKVSKGLTGSTGLTVAGLSIRTYRLKVAKTGYENYEVEVTTAPDEVTEVNAVLNPKPGSIVITSTPSGANVMVDGTPRGNTPCSVTGLEPGSYSVKVEKTGYQDGEISVNIGAGQSVAKSIVLKKTPTSPSYPSPRGEGRVGLTPLGGGESRNEKDGSVLIEIPAGNFTMGSNDYDDEKPIHTVHLDKYY</sequence>
<dbReference type="PANTHER" id="PTHR36194">
    <property type="entry name" value="S-LAYER-LIKE PROTEIN"/>
    <property type="match status" value="1"/>
</dbReference>
<evidence type="ECO:0000256" key="1">
    <source>
        <dbReference type="SAM" id="MobiDB-lite"/>
    </source>
</evidence>
<proteinExistence type="predicted"/>
<protein>
    <submittedName>
        <fullName evidence="4">PEGA domain-containing protein</fullName>
    </submittedName>
</protein>
<feature type="chain" id="PRO_5037734670" evidence="2">
    <location>
        <begin position="20"/>
        <end position="449"/>
    </location>
</feature>
<gene>
    <name evidence="4" type="ORF">HY768_04745</name>
</gene>
<dbReference type="PANTHER" id="PTHR36194:SF1">
    <property type="entry name" value="S-LAYER-LIKE PROTEIN"/>
    <property type="match status" value="1"/>
</dbReference>
<dbReference type="Proteomes" id="UP000736328">
    <property type="component" value="Unassembled WGS sequence"/>
</dbReference>
<feature type="signal peptide" evidence="2">
    <location>
        <begin position="1"/>
        <end position="19"/>
    </location>
</feature>
<dbReference type="Pfam" id="PF08308">
    <property type="entry name" value="PEGA"/>
    <property type="match status" value="3"/>
</dbReference>
<name>A0A933I8L1_UNCT6</name>
<evidence type="ECO:0000313" key="5">
    <source>
        <dbReference type="Proteomes" id="UP000736328"/>
    </source>
</evidence>
<comment type="caution">
    <text evidence="4">The sequence shown here is derived from an EMBL/GenBank/DDBJ whole genome shotgun (WGS) entry which is preliminary data.</text>
</comment>
<accession>A0A933I8L1</accession>
<feature type="region of interest" description="Disordered" evidence="1">
    <location>
        <begin position="384"/>
        <end position="415"/>
    </location>
</feature>
<evidence type="ECO:0000259" key="3">
    <source>
        <dbReference type="Pfam" id="PF08308"/>
    </source>
</evidence>
<feature type="compositionally biased region" description="Low complexity" evidence="1">
    <location>
        <begin position="385"/>
        <end position="394"/>
    </location>
</feature>
<reference evidence="4" key="1">
    <citation type="submission" date="2020-07" db="EMBL/GenBank/DDBJ databases">
        <title>Huge and variable diversity of episymbiotic CPR bacteria and DPANN archaea in groundwater ecosystems.</title>
        <authorList>
            <person name="He C.Y."/>
            <person name="Keren R."/>
            <person name="Whittaker M."/>
            <person name="Farag I.F."/>
            <person name="Doudna J."/>
            <person name="Cate J.H.D."/>
            <person name="Banfield J.F."/>
        </authorList>
    </citation>
    <scope>NUCLEOTIDE SEQUENCE</scope>
    <source>
        <strain evidence="4">NC_groundwater_1520_Pr4_B-0.1um_53_5</strain>
    </source>
</reference>
<dbReference type="Gene3D" id="3.40.50.10610">
    <property type="entry name" value="ABC-type transport auxiliary lipoprotein component"/>
    <property type="match status" value="1"/>
</dbReference>
<dbReference type="AlphaFoldDB" id="A0A933I8L1"/>
<evidence type="ECO:0000256" key="2">
    <source>
        <dbReference type="SAM" id="SignalP"/>
    </source>
</evidence>
<dbReference type="Gene3D" id="2.60.40.1120">
    <property type="entry name" value="Carboxypeptidase-like, regulatory domain"/>
    <property type="match status" value="1"/>
</dbReference>
<feature type="domain" description="PEGA" evidence="3">
    <location>
        <begin position="174"/>
        <end position="241"/>
    </location>
</feature>
<dbReference type="InterPro" id="IPR042095">
    <property type="entry name" value="SUMF_sf"/>
</dbReference>
<evidence type="ECO:0000313" key="4">
    <source>
        <dbReference type="EMBL" id="MBI4726521.1"/>
    </source>
</evidence>
<dbReference type="Gene3D" id="3.90.1580.10">
    <property type="entry name" value="paralog of FGE (formylglycine-generating enzyme)"/>
    <property type="match status" value="1"/>
</dbReference>
<feature type="domain" description="PEGA" evidence="3">
    <location>
        <begin position="317"/>
        <end position="385"/>
    </location>
</feature>